<protein>
    <submittedName>
        <fullName evidence="1">Uncharacterized protein</fullName>
    </submittedName>
</protein>
<organism evidence="1 2">
    <name type="scientific">Parachlamydia acanthamoebae (strain UV7)</name>
    <dbReference type="NCBI Taxonomy" id="765952"/>
    <lineage>
        <taxon>Bacteria</taxon>
        <taxon>Pseudomonadati</taxon>
        <taxon>Chlamydiota</taxon>
        <taxon>Chlamydiia</taxon>
        <taxon>Parachlamydiales</taxon>
        <taxon>Parachlamydiaceae</taxon>
        <taxon>Parachlamydia</taxon>
    </lineage>
</organism>
<gene>
    <name evidence="1" type="ordered locus">PUV_25860</name>
</gene>
<dbReference type="HOGENOM" id="CLU_3255186_0_0_0"/>
<evidence type="ECO:0000313" key="2">
    <source>
        <dbReference type="Proteomes" id="UP000000495"/>
    </source>
</evidence>
<sequence>MNVLSGLIRYADIALPIAYEVINKDLHFCDIKIKKEKGGIYY</sequence>
<reference key="1">
    <citation type="journal article" date="2011" name="Mol. Biol. Evol.">
        <title>Unity in variety -- the pan-genome of the Chlamydiae.</title>
        <authorList>
            <person name="Collingro A."/>
            <person name="Tischler P."/>
            <person name="Weinmaier T."/>
            <person name="Penz T."/>
            <person name="Heinz E."/>
            <person name="Brunham R.C."/>
            <person name="Read T.D."/>
            <person name="Bavoil P.M."/>
            <person name="Sachse K."/>
            <person name="Kahane S."/>
            <person name="Friedman M.G."/>
            <person name="Rattei T."/>
            <person name="Myers G.S.A."/>
            <person name="Horn M."/>
        </authorList>
    </citation>
    <scope>NUCLEOTIDE SEQUENCE</scope>
    <source>
        <strain>UV7</strain>
    </source>
</reference>
<evidence type="ECO:0000313" key="1">
    <source>
        <dbReference type="EMBL" id="CCB87536.1"/>
    </source>
</evidence>
<dbReference type="Proteomes" id="UP000000495">
    <property type="component" value="Chromosome"/>
</dbReference>
<accession>F8L2L2</accession>
<name>F8L2L2_PARAV</name>
<dbReference type="KEGG" id="puv:PUV_25860"/>
<dbReference type="EMBL" id="FR872580">
    <property type="protein sequence ID" value="CCB87536.1"/>
    <property type="molecule type" value="Genomic_DNA"/>
</dbReference>
<keyword evidence="2" id="KW-1185">Reference proteome</keyword>
<proteinExistence type="predicted"/>
<reference evidence="1 2" key="2">
    <citation type="journal article" date="2011" name="Mol. Biol. Evol.">
        <title>Unity in variety--the pan-genome of the Chlamydiae.</title>
        <authorList>
            <person name="Collingro A."/>
            <person name="Tischler P."/>
            <person name="Weinmaier T."/>
            <person name="Penz T."/>
            <person name="Heinz E."/>
            <person name="Brunham R.C."/>
            <person name="Read T.D."/>
            <person name="Bavoil P.M."/>
            <person name="Sachse K."/>
            <person name="Kahane S."/>
            <person name="Friedman M.G."/>
            <person name="Rattei T."/>
            <person name="Myers G.S."/>
            <person name="Horn M."/>
        </authorList>
    </citation>
    <scope>NUCLEOTIDE SEQUENCE [LARGE SCALE GENOMIC DNA]</scope>
    <source>
        <strain evidence="2">UV7</strain>
    </source>
</reference>
<dbReference type="AlphaFoldDB" id="F8L2L2"/>